<evidence type="ECO:0000313" key="1">
    <source>
        <dbReference type="EMBL" id="PPQ33196.1"/>
    </source>
</evidence>
<proteinExistence type="predicted"/>
<dbReference type="SUPFAM" id="SSF52540">
    <property type="entry name" value="P-loop containing nucleoside triphosphate hydrolases"/>
    <property type="match status" value="1"/>
</dbReference>
<dbReference type="AlphaFoldDB" id="A0A2S6NF03"/>
<name>A0A2S6NF03_RHOGL</name>
<dbReference type="EMBL" id="NHRY01000152">
    <property type="protein sequence ID" value="PPQ33196.1"/>
    <property type="molecule type" value="Genomic_DNA"/>
</dbReference>
<dbReference type="Proteomes" id="UP000239724">
    <property type="component" value="Unassembled WGS sequence"/>
</dbReference>
<keyword evidence="2" id="KW-1185">Reference proteome</keyword>
<dbReference type="InterPro" id="IPR027417">
    <property type="entry name" value="P-loop_NTPase"/>
</dbReference>
<sequence length="265" mass="30090">MRDLLQCAGHMIDGLVILIDEADKPDAMQAKLGEIVKLLTERLTRLNCDQVCIGLAGLPTLVPKLRESHESAPRIFETLTLDVLSMDDRKMVISQGLNEANRKNKRETTIKPEALQLLAERSEGYPHFLQEFSYWSFQEDTDYAIDEEDINIGIFKKGGAIYQLGKRYFEALYYEKISSADYRKVLQAMALRGDTWVSRQDIIQLSGIKPTQVNNALNALKTRNIILTNDKKPGQYRLPTKSFAVWLTILGEKADEVLNEELPGQ</sequence>
<organism evidence="1 2">
    <name type="scientific">Rhodopila globiformis</name>
    <name type="common">Rhodopseudomonas globiformis</name>
    <dbReference type="NCBI Taxonomy" id="1071"/>
    <lineage>
        <taxon>Bacteria</taxon>
        <taxon>Pseudomonadati</taxon>
        <taxon>Pseudomonadota</taxon>
        <taxon>Alphaproteobacteria</taxon>
        <taxon>Acetobacterales</taxon>
        <taxon>Acetobacteraceae</taxon>
        <taxon>Rhodopila</taxon>
    </lineage>
</organism>
<accession>A0A2S6NF03</accession>
<reference evidence="1 2" key="1">
    <citation type="journal article" date="2018" name="Arch. Microbiol.">
        <title>New insights into the metabolic potential of the phototrophic purple bacterium Rhodopila globiformis DSM 161(T) from its draft genome sequence and evidence for a vanadium-dependent nitrogenase.</title>
        <authorList>
            <person name="Imhoff J.F."/>
            <person name="Rahn T."/>
            <person name="Kunzel S."/>
            <person name="Neulinger S.C."/>
        </authorList>
    </citation>
    <scope>NUCLEOTIDE SEQUENCE [LARGE SCALE GENOMIC DNA]</scope>
    <source>
        <strain evidence="1 2">DSM 161</strain>
    </source>
</reference>
<comment type="caution">
    <text evidence="1">The sequence shown here is derived from an EMBL/GenBank/DDBJ whole genome shotgun (WGS) entry which is preliminary data.</text>
</comment>
<protein>
    <submittedName>
        <fullName evidence="1">Uncharacterized protein</fullName>
    </submittedName>
</protein>
<gene>
    <name evidence="1" type="ORF">CCS01_14870</name>
</gene>
<evidence type="ECO:0000313" key="2">
    <source>
        <dbReference type="Proteomes" id="UP000239724"/>
    </source>
</evidence>